<evidence type="ECO:0000256" key="1">
    <source>
        <dbReference type="SAM" id="MobiDB-lite"/>
    </source>
</evidence>
<sequence length="55" mass="5934">DPIIANIGTKKKDVERTKRSGELKSLTKSKSGEWSVAEDARSVEQTGTQPATSDT</sequence>
<organism evidence="2 3">
    <name type="scientific">Papaver nudicaule</name>
    <name type="common">Iceland poppy</name>
    <dbReference type="NCBI Taxonomy" id="74823"/>
    <lineage>
        <taxon>Eukaryota</taxon>
        <taxon>Viridiplantae</taxon>
        <taxon>Streptophyta</taxon>
        <taxon>Embryophyta</taxon>
        <taxon>Tracheophyta</taxon>
        <taxon>Spermatophyta</taxon>
        <taxon>Magnoliopsida</taxon>
        <taxon>Ranunculales</taxon>
        <taxon>Papaveraceae</taxon>
        <taxon>Papaveroideae</taxon>
        <taxon>Papaver</taxon>
    </lineage>
</organism>
<accession>A0AA41V5I5</accession>
<feature type="non-terminal residue" evidence="2">
    <location>
        <position position="55"/>
    </location>
</feature>
<feature type="region of interest" description="Disordered" evidence="1">
    <location>
        <begin position="1"/>
        <end position="55"/>
    </location>
</feature>
<evidence type="ECO:0000313" key="3">
    <source>
        <dbReference type="Proteomes" id="UP001177140"/>
    </source>
</evidence>
<feature type="compositionally biased region" description="Polar residues" evidence="1">
    <location>
        <begin position="43"/>
        <end position="55"/>
    </location>
</feature>
<protein>
    <submittedName>
        <fullName evidence="2">Uncharacterized protein</fullName>
    </submittedName>
</protein>
<reference evidence="2" key="1">
    <citation type="submission" date="2022-03" db="EMBL/GenBank/DDBJ databases">
        <title>A functionally conserved STORR gene fusion in Papaver species that diverged 16.8 million years ago.</title>
        <authorList>
            <person name="Catania T."/>
        </authorList>
    </citation>
    <scope>NUCLEOTIDE SEQUENCE</scope>
    <source>
        <strain evidence="2">S-191538</strain>
    </source>
</reference>
<feature type="compositionally biased region" description="Basic and acidic residues" evidence="1">
    <location>
        <begin position="10"/>
        <end position="22"/>
    </location>
</feature>
<dbReference type="AlphaFoldDB" id="A0AA41V5I5"/>
<dbReference type="EMBL" id="JAJJMA010113066">
    <property type="protein sequence ID" value="MCL7031536.1"/>
    <property type="molecule type" value="Genomic_DNA"/>
</dbReference>
<feature type="non-terminal residue" evidence="2">
    <location>
        <position position="1"/>
    </location>
</feature>
<dbReference type="Proteomes" id="UP001177140">
    <property type="component" value="Unassembled WGS sequence"/>
</dbReference>
<comment type="caution">
    <text evidence="2">The sequence shown here is derived from an EMBL/GenBank/DDBJ whole genome shotgun (WGS) entry which is preliminary data.</text>
</comment>
<name>A0AA41V5I5_PAPNU</name>
<keyword evidence="3" id="KW-1185">Reference proteome</keyword>
<gene>
    <name evidence="2" type="ORF">MKW94_006751</name>
</gene>
<evidence type="ECO:0000313" key="2">
    <source>
        <dbReference type="EMBL" id="MCL7031536.1"/>
    </source>
</evidence>
<proteinExistence type="predicted"/>